<dbReference type="AlphaFoldDB" id="A0A974C1H9"/>
<keyword evidence="1" id="KW-0175">Coiled coil</keyword>
<feature type="region of interest" description="Disordered" evidence="2">
    <location>
        <begin position="162"/>
        <end position="182"/>
    </location>
</feature>
<gene>
    <name evidence="3" type="ORF">XELAEV_18045818mg</name>
</gene>
<protein>
    <submittedName>
        <fullName evidence="3">Uncharacterized protein</fullName>
    </submittedName>
</protein>
<evidence type="ECO:0000256" key="2">
    <source>
        <dbReference type="SAM" id="MobiDB-lite"/>
    </source>
</evidence>
<dbReference type="Proteomes" id="UP000694892">
    <property type="component" value="Chromosome 9_10L"/>
</dbReference>
<organism evidence="3 4">
    <name type="scientific">Xenopus laevis</name>
    <name type="common">African clawed frog</name>
    <dbReference type="NCBI Taxonomy" id="8355"/>
    <lineage>
        <taxon>Eukaryota</taxon>
        <taxon>Metazoa</taxon>
        <taxon>Chordata</taxon>
        <taxon>Craniata</taxon>
        <taxon>Vertebrata</taxon>
        <taxon>Euteleostomi</taxon>
        <taxon>Amphibia</taxon>
        <taxon>Batrachia</taxon>
        <taxon>Anura</taxon>
        <taxon>Pipoidea</taxon>
        <taxon>Pipidae</taxon>
        <taxon>Xenopodinae</taxon>
        <taxon>Xenopus</taxon>
        <taxon>Xenopus</taxon>
    </lineage>
</organism>
<dbReference type="EMBL" id="CM004482">
    <property type="protein sequence ID" value="OCT64721.1"/>
    <property type="molecule type" value="Genomic_DNA"/>
</dbReference>
<sequence>MTMNSTQERPCQIAINSSSYPNNKLQWLVDMLNSYFSKHGTETKYVPLTKHQKKDLEKCSFGILYYSFGYKQINASKVSRLLPKEEFNYMSSCLGKQNVMVVLDDMDQNNMKETVRILSEDPTISDCSSCLLLIPKDNKIEAFLDQMNSISRFLMKGLPETNQTLRTPASSPGDSDAQNKQTNPFDWTTAELLKRKDSKMDFPSGQSHSVSVFSRCAKNDYKWLVAQLRSEDFGSLVKEVHAVEISNDFSHFVSALNNCTFAILYHSLNHGCLNITTDTDSLYDKHLEVLSQRLGKEKVIVILDDLKDSSSQEKKSILHEQPNTERYSEALLLFSETEKNEGINKSHTMQEKQGILKKALETSCGSNFMEASVFPSAVSRAKFFGPASQNMNSVGGPINTVLGQKLDQTLKQLLTEITTLKEQFDEVKKEHHMEISTLSQKHQSEIATLRQQLDEFKKGYHAEISTLSQKHQSDMVNLKQQMDEFKNKDHRFPK</sequence>
<feature type="coiled-coil region" evidence="1">
    <location>
        <begin position="403"/>
        <end position="488"/>
    </location>
</feature>
<name>A0A974C1H9_XENLA</name>
<evidence type="ECO:0000256" key="1">
    <source>
        <dbReference type="SAM" id="Coils"/>
    </source>
</evidence>
<accession>A0A974C1H9</accession>
<evidence type="ECO:0000313" key="4">
    <source>
        <dbReference type="Proteomes" id="UP000694892"/>
    </source>
</evidence>
<reference evidence="4" key="1">
    <citation type="journal article" date="2016" name="Nature">
        <title>Genome evolution in the allotetraploid frog Xenopus laevis.</title>
        <authorList>
            <person name="Session A.M."/>
            <person name="Uno Y."/>
            <person name="Kwon T."/>
            <person name="Chapman J.A."/>
            <person name="Toyoda A."/>
            <person name="Takahashi S."/>
            <person name="Fukui A."/>
            <person name="Hikosaka A."/>
            <person name="Suzuki A."/>
            <person name="Kondo M."/>
            <person name="van Heeringen S.J."/>
            <person name="Quigley I."/>
            <person name="Heinz S."/>
            <person name="Ogino H."/>
            <person name="Ochi H."/>
            <person name="Hellsten U."/>
            <person name="Lyons J.B."/>
            <person name="Simakov O."/>
            <person name="Putnam N."/>
            <person name="Stites J."/>
            <person name="Kuroki Y."/>
            <person name="Tanaka T."/>
            <person name="Michiue T."/>
            <person name="Watanabe M."/>
            <person name="Bogdanovic O."/>
            <person name="Lister R."/>
            <person name="Georgiou G."/>
            <person name="Paranjpe S.S."/>
            <person name="van Kruijsbergen I."/>
            <person name="Shu S."/>
            <person name="Carlson J."/>
            <person name="Kinoshita T."/>
            <person name="Ohta Y."/>
            <person name="Mawaribuchi S."/>
            <person name="Jenkins J."/>
            <person name="Grimwood J."/>
            <person name="Schmutz J."/>
            <person name="Mitros T."/>
            <person name="Mozaffari S.V."/>
            <person name="Suzuki Y."/>
            <person name="Haramoto Y."/>
            <person name="Yamamoto T.S."/>
            <person name="Takagi C."/>
            <person name="Heald R."/>
            <person name="Miller K."/>
            <person name="Haudenschild C."/>
            <person name="Kitzman J."/>
            <person name="Nakayama T."/>
            <person name="Izutsu Y."/>
            <person name="Robert J."/>
            <person name="Fortriede J."/>
            <person name="Burns K."/>
            <person name="Lotay V."/>
            <person name="Karimi K."/>
            <person name="Yasuoka Y."/>
            <person name="Dichmann D.S."/>
            <person name="Flajnik M.F."/>
            <person name="Houston D.W."/>
            <person name="Shendure J."/>
            <person name="DuPasquier L."/>
            <person name="Vize P.D."/>
            <person name="Zorn A.M."/>
            <person name="Ito M."/>
            <person name="Marcotte E.M."/>
            <person name="Wallingford J.B."/>
            <person name="Ito Y."/>
            <person name="Asashima M."/>
            <person name="Ueno N."/>
            <person name="Matsuda Y."/>
            <person name="Veenstra G.J."/>
            <person name="Fujiyama A."/>
            <person name="Harland R.M."/>
            <person name="Taira M."/>
            <person name="Rokhsar D.S."/>
        </authorList>
    </citation>
    <scope>NUCLEOTIDE SEQUENCE [LARGE SCALE GENOMIC DNA]</scope>
    <source>
        <strain evidence="4">J</strain>
    </source>
</reference>
<evidence type="ECO:0000313" key="3">
    <source>
        <dbReference type="EMBL" id="OCT64721.1"/>
    </source>
</evidence>
<proteinExistence type="predicted"/>